<reference evidence="2 3" key="1">
    <citation type="submission" date="2020-08" db="EMBL/GenBank/DDBJ databases">
        <title>Genomic Encyclopedia of Type Strains, Phase IV (KMG-IV): sequencing the most valuable type-strain genomes for metagenomic binning, comparative biology and taxonomic classification.</title>
        <authorList>
            <person name="Goeker M."/>
        </authorList>
    </citation>
    <scope>NUCLEOTIDE SEQUENCE [LARGE SCALE GENOMIC DNA]</scope>
    <source>
        <strain evidence="2 3">DSM 17507</strain>
    </source>
</reference>
<name>A0A7W7A858_9SPHN</name>
<dbReference type="GO" id="GO:0009279">
    <property type="term" value="C:cell outer membrane"/>
    <property type="evidence" value="ECO:0007669"/>
    <property type="project" value="InterPro"/>
</dbReference>
<protein>
    <submittedName>
        <fullName evidence="2">Copper resistance protein B</fullName>
    </submittedName>
</protein>
<proteinExistence type="predicted"/>
<sequence>MRYALPLLASILFATPALADPVEAEVDLLELHVGDGDEHFTFDSALSVGSDSDRFEVRASGGSDVGPLIDNVQLEALYVRNVSDKLTLLAGIRQDVRGGEDLTHGSFAFVVTPVDWLEIEHFFYMSERGDLIGSGQLNFTLPLSATLTAEPRLNVNWAAQDIEQESSGHGVTDIQVALRVRKTLTPLLEVYGGAIHERLVGRTLDMARAEGSRGRVTRGIVGMALRF</sequence>
<gene>
    <name evidence="2" type="ORF">GGR37_000223</name>
</gene>
<dbReference type="Pfam" id="PF05275">
    <property type="entry name" value="CopB"/>
    <property type="match status" value="1"/>
</dbReference>
<keyword evidence="3" id="KW-1185">Reference proteome</keyword>
<dbReference type="GO" id="GO:0006878">
    <property type="term" value="P:intracellular copper ion homeostasis"/>
    <property type="evidence" value="ECO:0007669"/>
    <property type="project" value="InterPro"/>
</dbReference>
<dbReference type="GO" id="GO:0005507">
    <property type="term" value="F:copper ion binding"/>
    <property type="evidence" value="ECO:0007669"/>
    <property type="project" value="InterPro"/>
</dbReference>
<dbReference type="InterPro" id="IPR007939">
    <property type="entry name" value="Cu-R_B_prcur"/>
</dbReference>
<comment type="caution">
    <text evidence="2">The sequence shown here is derived from an EMBL/GenBank/DDBJ whole genome shotgun (WGS) entry which is preliminary data.</text>
</comment>
<evidence type="ECO:0000256" key="1">
    <source>
        <dbReference type="SAM" id="SignalP"/>
    </source>
</evidence>
<feature type="signal peptide" evidence="1">
    <location>
        <begin position="1"/>
        <end position="19"/>
    </location>
</feature>
<keyword evidence="1" id="KW-0732">Signal</keyword>
<evidence type="ECO:0000313" key="2">
    <source>
        <dbReference type="EMBL" id="MBB4611977.1"/>
    </source>
</evidence>
<dbReference type="EMBL" id="JACHOA010000001">
    <property type="protein sequence ID" value="MBB4611977.1"/>
    <property type="molecule type" value="Genomic_DNA"/>
</dbReference>
<accession>A0A7W7A858</accession>
<evidence type="ECO:0000313" key="3">
    <source>
        <dbReference type="Proteomes" id="UP000538566"/>
    </source>
</evidence>
<dbReference type="AlphaFoldDB" id="A0A7W7A858"/>
<dbReference type="Proteomes" id="UP000538566">
    <property type="component" value="Unassembled WGS sequence"/>
</dbReference>
<dbReference type="RefSeq" id="WP_144902469.1">
    <property type="nucleotide sequence ID" value="NZ_JACHOA010000001.1"/>
</dbReference>
<dbReference type="OrthoDB" id="7432560at2"/>
<feature type="chain" id="PRO_5030980461" evidence="1">
    <location>
        <begin position="20"/>
        <end position="227"/>
    </location>
</feature>
<organism evidence="2 3">
    <name type="scientific">Novosphingobium taihuense</name>
    <dbReference type="NCBI Taxonomy" id="260085"/>
    <lineage>
        <taxon>Bacteria</taxon>
        <taxon>Pseudomonadati</taxon>
        <taxon>Pseudomonadota</taxon>
        <taxon>Alphaproteobacteria</taxon>
        <taxon>Sphingomonadales</taxon>
        <taxon>Sphingomonadaceae</taxon>
        <taxon>Novosphingobium</taxon>
    </lineage>
</organism>